<feature type="region of interest" description="Disordered" evidence="1">
    <location>
        <begin position="27"/>
        <end position="52"/>
    </location>
</feature>
<organism evidence="2 3">
    <name type="scientific">Xylaria bambusicola</name>
    <dbReference type="NCBI Taxonomy" id="326684"/>
    <lineage>
        <taxon>Eukaryota</taxon>
        <taxon>Fungi</taxon>
        <taxon>Dikarya</taxon>
        <taxon>Ascomycota</taxon>
        <taxon>Pezizomycotina</taxon>
        <taxon>Sordariomycetes</taxon>
        <taxon>Xylariomycetidae</taxon>
        <taxon>Xylariales</taxon>
        <taxon>Xylariaceae</taxon>
        <taxon>Xylaria</taxon>
    </lineage>
</organism>
<evidence type="ECO:0000313" key="2">
    <source>
        <dbReference type="EMBL" id="KAK5634039.1"/>
    </source>
</evidence>
<name>A0AAN7V2Y3_9PEZI</name>
<reference evidence="2 3" key="1">
    <citation type="submission" date="2023-10" db="EMBL/GenBank/DDBJ databases">
        <title>Draft genome sequence of Xylaria bambusicola isolate GMP-LS, the root and basal stem rot pathogen of sugarcane in Indonesia.</title>
        <authorList>
            <person name="Selvaraj P."/>
            <person name="Muralishankar V."/>
            <person name="Muruganantham S."/>
            <person name="Sp S."/>
            <person name="Haryani S."/>
            <person name="Lau K.J.X."/>
            <person name="Naqvi N.I."/>
        </authorList>
    </citation>
    <scope>NUCLEOTIDE SEQUENCE [LARGE SCALE GENOMIC DNA]</scope>
    <source>
        <strain evidence="2">GMP-LS</strain>
    </source>
</reference>
<proteinExistence type="predicted"/>
<sequence>MAINPNTKSQKLKATKPSEIEMATVPQTTNLKRKSSRWQNLPAPGDENSPDIEVDTSRYSLLLFLRDLSEPEEMERIHRSVTQYTSIAAQLLEAVEKLSKIDQDYINPEAPDAKKRRLDVLGNSAAGDTLAEYSELIHLARTLWTNPDELTDIIGDLYRRNLGQNFGDKNYSLDELVHMARSWGEVRYRFMNMLCAMIRTWGQRITRAGNAANEIVHESNVLLDSKLVEFRVGNGIGYNAQDRGIFEQTYLLTPEEGREILDYSGQNTGLRIGLPQVFTYIAGFINALVNWRVRVLEASRKQALSSQAYRQAQGYANRQAVLNARHASNHQGLSSVDAQYANDLIPTIRSLLEEARTQNAFYKTTFDKLETTVRAMIPAVRNSPMNRVSPELTRNVQFTTMLRAFPGPITLIRPTGTSIVNVRRAPRNRGRN</sequence>
<evidence type="ECO:0000256" key="1">
    <source>
        <dbReference type="SAM" id="MobiDB-lite"/>
    </source>
</evidence>
<dbReference type="AlphaFoldDB" id="A0AAN7V2Y3"/>
<protein>
    <submittedName>
        <fullName evidence="2">Uncharacterized protein</fullName>
    </submittedName>
</protein>
<accession>A0AAN7V2Y3</accession>
<gene>
    <name evidence="2" type="ORF">RRF57_009753</name>
</gene>
<comment type="caution">
    <text evidence="2">The sequence shown here is derived from an EMBL/GenBank/DDBJ whole genome shotgun (WGS) entry which is preliminary data.</text>
</comment>
<keyword evidence="3" id="KW-1185">Reference proteome</keyword>
<evidence type="ECO:0000313" key="3">
    <source>
        <dbReference type="Proteomes" id="UP001305414"/>
    </source>
</evidence>
<dbReference type="EMBL" id="JAWHQM010000037">
    <property type="protein sequence ID" value="KAK5634039.1"/>
    <property type="molecule type" value="Genomic_DNA"/>
</dbReference>
<dbReference type="Proteomes" id="UP001305414">
    <property type="component" value="Unassembled WGS sequence"/>
</dbReference>